<feature type="transmembrane region" description="Helical" evidence="5">
    <location>
        <begin position="283"/>
        <end position="303"/>
    </location>
</feature>
<reference evidence="6 7" key="1">
    <citation type="submission" date="2022-09" db="EMBL/GenBank/DDBJ databases">
        <authorList>
            <person name="Palmer J.M."/>
        </authorList>
    </citation>
    <scope>NUCLEOTIDE SEQUENCE [LARGE SCALE GENOMIC DNA]</scope>
    <source>
        <strain evidence="6 7">DSM 7382</strain>
    </source>
</reference>
<organism evidence="6 7">
    <name type="scientific">Cerrena zonata</name>
    <dbReference type="NCBI Taxonomy" id="2478898"/>
    <lineage>
        <taxon>Eukaryota</taxon>
        <taxon>Fungi</taxon>
        <taxon>Dikarya</taxon>
        <taxon>Basidiomycota</taxon>
        <taxon>Agaricomycotina</taxon>
        <taxon>Agaricomycetes</taxon>
        <taxon>Polyporales</taxon>
        <taxon>Cerrenaceae</taxon>
        <taxon>Cerrena</taxon>
    </lineage>
</organism>
<dbReference type="InterPro" id="IPR044878">
    <property type="entry name" value="UbiA_sf"/>
</dbReference>
<evidence type="ECO:0000256" key="4">
    <source>
        <dbReference type="ARBA" id="ARBA00023136"/>
    </source>
</evidence>
<evidence type="ECO:0000256" key="3">
    <source>
        <dbReference type="ARBA" id="ARBA00022989"/>
    </source>
</evidence>
<feature type="transmembrane region" description="Helical" evidence="5">
    <location>
        <begin position="309"/>
        <end position="326"/>
    </location>
</feature>
<keyword evidence="7" id="KW-1185">Reference proteome</keyword>
<accession>A0AAW0FQU5</accession>
<gene>
    <name evidence="6" type="ORF">QCA50_015516</name>
</gene>
<protein>
    <submittedName>
        <fullName evidence="6">Uncharacterized protein</fullName>
    </submittedName>
</protein>
<name>A0AAW0FQU5_9APHY</name>
<comment type="caution">
    <text evidence="6">The sequence shown here is derived from an EMBL/GenBank/DDBJ whole genome shotgun (WGS) entry which is preliminary data.</text>
</comment>
<evidence type="ECO:0000313" key="6">
    <source>
        <dbReference type="EMBL" id="KAK7681424.1"/>
    </source>
</evidence>
<evidence type="ECO:0000256" key="5">
    <source>
        <dbReference type="SAM" id="Phobius"/>
    </source>
</evidence>
<dbReference type="Pfam" id="PF01040">
    <property type="entry name" value="UbiA"/>
    <property type="match status" value="1"/>
</dbReference>
<proteinExistence type="predicted"/>
<dbReference type="GO" id="GO:0016765">
    <property type="term" value="F:transferase activity, transferring alkyl or aryl (other than methyl) groups"/>
    <property type="evidence" value="ECO:0007669"/>
    <property type="project" value="InterPro"/>
</dbReference>
<sequence length="361" mass="41096">MLTQATAYSRSNIPGATSSESHNIINIWASPVSSSAYSTVRMPQFVSPRRWWRAHRGDIQRDRNTLVNDSRLSTHLHRLCVYHPCTLYLFTKSDIKTTMIPITAFSMAVTPGIELTRLIHSIGWTYLHLLQFNVSNQCLSIEEDIKNKPDRPLAANRITLESARILRWILLPLCLAQSIYYSWTMFWISIILSSAFILYNECGGHAIHWSSRNIMNAFGLSMFETGATLIVSGDSDCLTPLACRSIIMSGLVYLTTFHAQDFKDVDGDRLIGRSTLPILFPHVARLSMFIGMFAWSTLLPLFWRLNWGISIIFTALGLFVGARFASNKAAVVEDQISFYWYNGWISFVHVLPAYYRHIHMG</sequence>
<dbReference type="PANTHER" id="PTHR42723:SF1">
    <property type="entry name" value="CHLOROPHYLL SYNTHASE, CHLOROPLASTIC"/>
    <property type="match status" value="1"/>
</dbReference>
<dbReference type="AlphaFoldDB" id="A0AAW0FQU5"/>
<feature type="transmembrane region" description="Helical" evidence="5">
    <location>
        <begin position="180"/>
        <end position="199"/>
    </location>
</feature>
<evidence type="ECO:0000256" key="2">
    <source>
        <dbReference type="ARBA" id="ARBA00022692"/>
    </source>
</evidence>
<keyword evidence="2 5" id="KW-0812">Transmembrane</keyword>
<evidence type="ECO:0000256" key="1">
    <source>
        <dbReference type="ARBA" id="ARBA00004141"/>
    </source>
</evidence>
<dbReference type="CDD" id="cd13965">
    <property type="entry name" value="PT_UbiA_3"/>
    <property type="match status" value="1"/>
</dbReference>
<dbReference type="EMBL" id="JASBNA010000041">
    <property type="protein sequence ID" value="KAK7681424.1"/>
    <property type="molecule type" value="Genomic_DNA"/>
</dbReference>
<dbReference type="InterPro" id="IPR000537">
    <property type="entry name" value="UbiA_prenyltransferase"/>
</dbReference>
<dbReference type="Proteomes" id="UP001385951">
    <property type="component" value="Unassembled WGS sequence"/>
</dbReference>
<feature type="transmembrane region" description="Helical" evidence="5">
    <location>
        <begin position="338"/>
        <end position="355"/>
    </location>
</feature>
<dbReference type="InterPro" id="IPR050475">
    <property type="entry name" value="Prenyltransferase_related"/>
</dbReference>
<keyword evidence="4 5" id="KW-0472">Membrane</keyword>
<evidence type="ECO:0000313" key="7">
    <source>
        <dbReference type="Proteomes" id="UP001385951"/>
    </source>
</evidence>
<dbReference type="GO" id="GO:0016020">
    <property type="term" value="C:membrane"/>
    <property type="evidence" value="ECO:0007669"/>
    <property type="project" value="UniProtKB-SubCell"/>
</dbReference>
<comment type="subcellular location">
    <subcellularLocation>
        <location evidence="1">Membrane</location>
        <topology evidence="1">Multi-pass membrane protein</topology>
    </subcellularLocation>
</comment>
<dbReference type="Gene3D" id="1.10.357.140">
    <property type="entry name" value="UbiA prenyltransferase"/>
    <property type="match status" value="1"/>
</dbReference>
<keyword evidence="3 5" id="KW-1133">Transmembrane helix</keyword>
<dbReference type="PANTHER" id="PTHR42723">
    <property type="entry name" value="CHLOROPHYLL SYNTHASE"/>
    <property type="match status" value="1"/>
</dbReference>